<dbReference type="Gene3D" id="2.120.10.80">
    <property type="entry name" value="Kelch-type beta propeller"/>
    <property type="match status" value="1"/>
</dbReference>
<dbReference type="GO" id="GO:0003779">
    <property type="term" value="F:actin binding"/>
    <property type="evidence" value="ECO:0007669"/>
    <property type="project" value="InterPro"/>
</dbReference>
<reference evidence="8" key="1">
    <citation type="submission" date="2021-09" db="EMBL/GenBank/DDBJ databases">
        <title>The genome of Mauremys mutica provides insights into the evolution of semi-aquatic lifestyle.</title>
        <authorList>
            <person name="Gong S."/>
            <person name="Gao Y."/>
        </authorList>
    </citation>
    <scope>NUCLEOTIDE SEQUENCE</scope>
    <source>
        <strain evidence="8">MM-2020</strain>
        <tissue evidence="8">Muscle</tissue>
    </source>
</reference>
<protein>
    <recommendedName>
        <fullName evidence="7">BTB domain-containing protein</fullName>
    </recommendedName>
</protein>
<dbReference type="PROSITE" id="PS50097">
    <property type="entry name" value="BTB"/>
    <property type="match status" value="1"/>
</dbReference>
<dbReference type="CDD" id="cd18256">
    <property type="entry name" value="BTB_POZ_KLHL27_IPP"/>
    <property type="match status" value="1"/>
</dbReference>
<evidence type="ECO:0000256" key="2">
    <source>
        <dbReference type="ARBA" id="ARBA00022729"/>
    </source>
</evidence>
<dbReference type="FunFam" id="3.30.710.10:FF:000001">
    <property type="entry name" value="Kelch-like family member 20"/>
    <property type="match status" value="1"/>
</dbReference>
<feature type="region of interest" description="Disordered" evidence="5">
    <location>
        <begin position="757"/>
        <end position="868"/>
    </location>
</feature>
<dbReference type="InterPro" id="IPR030104">
    <property type="entry name" value="BTB_POZ_IPP"/>
</dbReference>
<sequence length="868" mass="95904">MAGGKCRMKMFKFAVVLFFAILATSTCKRDRCLEGWSHKPKPSPELDMHECTLYSESSCCYANFTEQLAHSPVIQVSNTSWNRCGTLSKSCEDYMKKIECFYQCSPHAAHWINPNYTAGIDFVPLCQNFCDDWYEACKNDSTCVRNWITDWEWDENGENHCKNECIPYNKVYANGTDMCQSMWGDSFKVSESSCLCLQMNEKDAVAIKYLTSESSEESSSVSSSEERACRRKLRKTELLTEEAGVEIEHLETDNGQQPLVFSVITMACVACPRVSDSPFSSDKHARLILAQMNKMRGSHNFCDVQLQVGEEGFKVHRLVLAASSPYFAALFTGGMKESSKDVVRILGVEAGIFRMLLDFIYTGVVNVGESNVQELIVAADMLQLTEVVDLCCEFLKGQIDPLNCIGLFQFSEQIACHDLQEFTENYIHAHFLEVQSGEEFLALTKEQLIKILRSEELTIEDEYQVFTAAMQWILKDLGKRKKHVVEVLDPVRFPLLPSQRLLKYIEGVSDFSLRVALQTLLKEYCEVCKSPKENKVSNFLQTSKARPRRKARKYLYAVGGYTRLQGGRWSDSRALSCVERFDTFSHYWTTVSSLHQARSGLGVAVVGGMVYAIGGEKDSMIFDCTECYDPIIKQWTTVASMNHPRCGLGVCACYGAIYALGGWVGAEIGNTIERFDPELNSWELVGSMVVPRYYFGCCEMQGGCGPTRPPRPLRPPAGQGRAAILGRALLWLWGRGRQRGGLAGECGAPRGTGLCVRAAGSGQPRHRTRSRRACELGRSREAPSELRARGPAASAPRGSGEALTGGRARAAVGGGRAQGRAGQWGGRGSGPYGAVGGGGARGSRRGERGSGPYEAVGRGGQARGRAGQ</sequence>
<dbReference type="PANTHER" id="PTHR24412">
    <property type="entry name" value="KELCH PROTEIN"/>
    <property type="match status" value="1"/>
</dbReference>
<dbReference type="CDD" id="cd18466">
    <property type="entry name" value="BACK_KLHL27_IPP"/>
    <property type="match status" value="1"/>
</dbReference>
<evidence type="ECO:0000256" key="6">
    <source>
        <dbReference type="SAM" id="SignalP"/>
    </source>
</evidence>
<dbReference type="Pfam" id="PF07707">
    <property type="entry name" value="BACK"/>
    <property type="match status" value="1"/>
</dbReference>
<keyword evidence="4" id="KW-1015">Disulfide bond</keyword>
<feature type="compositionally biased region" description="Gly residues" evidence="5">
    <location>
        <begin position="812"/>
        <end position="841"/>
    </location>
</feature>
<feature type="chain" id="PRO_5039468907" description="BTB domain-containing protein" evidence="6">
    <location>
        <begin position="28"/>
        <end position="868"/>
    </location>
</feature>
<dbReference type="Pfam" id="PF01344">
    <property type="entry name" value="Kelch_1"/>
    <property type="match status" value="2"/>
</dbReference>
<dbReference type="InterPro" id="IPR047067">
    <property type="entry name" value="IPP_BACK"/>
</dbReference>
<feature type="compositionally biased region" description="Low complexity" evidence="5">
    <location>
        <begin position="789"/>
        <end position="811"/>
    </location>
</feature>
<evidence type="ECO:0000313" key="9">
    <source>
        <dbReference type="Proteomes" id="UP000827986"/>
    </source>
</evidence>
<dbReference type="Gene3D" id="1.25.40.420">
    <property type="match status" value="1"/>
</dbReference>
<dbReference type="InterPro" id="IPR015915">
    <property type="entry name" value="Kelch-typ_b-propeller"/>
</dbReference>
<evidence type="ECO:0000259" key="7">
    <source>
        <dbReference type="PROSITE" id="PS50097"/>
    </source>
</evidence>
<feature type="compositionally biased region" description="Basic and acidic residues" evidence="5">
    <location>
        <begin position="772"/>
        <end position="788"/>
    </location>
</feature>
<evidence type="ECO:0000256" key="3">
    <source>
        <dbReference type="ARBA" id="ARBA00022737"/>
    </source>
</evidence>
<dbReference type="SMART" id="SM00225">
    <property type="entry name" value="BTB"/>
    <property type="match status" value="1"/>
</dbReference>
<dbReference type="InterPro" id="IPR011333">
    <property type="entry name" value="SKP1/BTB/POZ_sf"/>
</dbReference>
<dbReference type="InterPro" id="IPR006652">
    <property type="entry name" value="Kelch_1"/>
</dbReference>
<dbReference type="FunFam" id="1.25.40.420:FF:000001">
    <property type="entry name" value="Kelch-like family member 12"/>
    <property type="match status" value="1"/>
</dbReference>
<comment type="caution">
    <text evidence="8">The sequence shown here is derived from an EMBL/GenBank/DDBJ whole genome shotgun (WGS) entry which is preliminary data.</text>
</comment>
<feature type="domain" description="BTB" evidence="7">
    <location>
        <begin position="302"/>
        <end position="369"/>
    </location>
</feature>
<proteinExistence type="predicted"/>
<dbReference type="Pfam" id="PF00651">
    <property type="entry name" value="BTB"/>
    <property type="match status" value="1"/>
</dbReference>
<dbReference type="InterPro" id="IPR000210">
    <property type="entry name" value="BTB/POZ_dom"/>
</dbReference>
<name>A0A9D3WTK2_9SAUR</name>
<feature type="compositionally biased region" description="Gly residues" evidence="5">
    <location>
        <begin position="857"/>
        <end position="868"/>
    </location>
</feature>
<gene>
    <name evidence="8" type="ORF">KIL84_015923</name>
</gene>
<dbReference type="SUPFAM" id="SSF54695">
    <property type="entry name" value="POZ domain"/>
    <property type="match status" value="1"/>
</dbReference>
<keyword evidence="3" id="KW-0677">Repeat</keyword>
<dbReference type="Pfam" id="PF03024">
    <property type="entry name" value="Folate_rec"/>
    <property type="match status" value="1"/>
</dbReference>
<evidence type="ECO:0000256" key="1">
    <source>
        <dbReference type="ARBA" id="ARBA00022441"/>
    </source>
</evidence>
<dbReference type="AlphaFoldDB" id="A0A9D3WTK2"/>
<accession>A0A9D3WTK2</accession>
<dbReference type="SMART" id="SM00612">
    <property type="entry name" value="Kelch"/>
    <property type="match status" value="3"/>
</dbReference>
<keyword evidence="1" id="KW-0880">Kelch repeat</keyword>
<dbReference type="PANTHER" id="PTHR24412:SF35">
    <property type="entry name" value="ACTIN-BINDING PROTEIN IPP"/>
    <property type="match status" value="1"/>
</dbReference>
<keyword evidence="2 6" id="KW-0732">Signal</keyword>
<dbReference type="Proteomes" id="UP000827986">
    <property type="component" value="Unassembled WGS sequence"/>
</dbReference>
<dbReference type="EMBL" id="JAHDVG010000487">
    <property type="protein sequence ID" value="KAH1166751.1"/>
    <property type="molecule type" value="Genomic_DNA"/>
</dbReference>
<dbReference type="InterPro" id="IPR018143">
    <property type="entry name" value="Folate_rcpt-like"/>
</dbReference>
<feature type="signal peptide" evidence="6">
    <location>
        <begin position="1"/>
        <end position="27"/>
    </location>
</feature>
<evidence type="ECO:0000313" key="8">
    <source>
        <dbReference type="EMBL" id="KAH1166751.1"/>
    </source>
</evidence>
<evidence type="ECO:0000256" key="4">
    <source>
        <dbReference type="ARBA" id="ARBA00023157"/>
    </source>
</evidence>
<evidence type="ECO:0000256" key="5">
    <source>
        <dbReference type="SAM" id="MobiDB-lite"/>
    </source>
</evidence>
<dbReference type="SUPFAM" id="SSF117281">
    <property type="entry name" value="Kelch motif"/>
    <property type="match status" value="1"/>
</dbReference>
<keyword evidence="9" id="KW-1185">Reference proteome</keyword>
<dbReference type="InterPro" id="IPR011705">
    <property type="entry name" value="BACK"/>
</dbReference>
<dbReference type="SMART" id="SM00875">
    <property type="entry name" value="BACK"/>
    <property type="match status" value="1"/>
</dbReference>
<organism evidence="8 9">
    <name type="scientific">Mauremys mutica</name>
    <name type="common">yellowpond turtle</name>
    <dbReference type="NCBI Taxonomy" id="74926"/>
    <lineage>
        <taxon>Eukaryota</taxon>
        <taxon>Metazoa</taxon>
        <taxon>Chordata</taxon>
        <taxon>Craniata</taxon>
        <taxon>Vertebrata</taxon>
        <taxon>Euteleostomi</taxon>
        <taxon>Archelosauria</taxon>
        <taxon>Testudinata</taxon>
        <taxon>Testudines</taxon>
        <taxon>Cryptodira</taxon>
        <taxon>Durocryptodira</taxon>
        <taxon>Testudinoidea</taxon>
        <taxon>Geoemydidae</taxon>
        <taxon>Geoemydinae</taxon>
        <taxon>Mauremys</taxon>
    </lineage>
</organism>
<dbReference type="Gene3D" id="3.30.710.10">
    <property type="entry name" value="Potassium Channel Kv1.1, Chain A"/>
    <property type="match status" value="1"/>
</dbReference>